<dbReference type="AlphaFoldDB" id="A0A9W8DS28"/>
<dbReference type="OrthoDB" id="10050400at2759"/>
<organism evidence="2 3">
    <name type="scientific">Tieghemiomyces parasiticus</name>
    <dbReference type="NCBI Taxonomy" id="78921"/>
    <lineage>
        <taxon>Eukaryota</taxon>
        <taxon>Fungi</taxon>
        <taxon>Fungi incertae sedis</taxon>
        <taxon>Zoopagomycota</taxon>
        <taxon>Kickxellomycotina</taxon>
        <taxon>Dimargaritomycetes</taxon>
        <taxon>Dimargaritales</taxon>
        <taxon>Dimargaritaceae</taxon>
        <taxon>Tieghemiomyces</taxon>
    </lineage>
</organism>
<feature type="transmembrane region" description="Helical" evidence="1">
    <location>
        <begin position="85"/>
        <end position="104"/>
    </location>
</feature>
<dbReference type="InterPro" id="IPR040201">
    <property type="entry name" value="Mrg3-like"/>
</dbReference>
<sequence>MLFAQRSRLIPQRLASQLVTRLRTGPTFRHVTPSISNPATRTVATLPRGSIPPGLTPGLRHLSTDSRWRASGLNIDIGDRRLRPFLYTLAAVFVGYVGIVLYNYRQTGESVSMYPRSVRIPLREALVFHKHGSNIDLTRAIISYEKALVELEQYPEYRENPNYLTGILYEYADALAQDQQIDEAVLVYERLLNAWLGPHGRSNPLRVATAWASGKWEQQTAGKAQMTGSVEDVREAIRKAVTVQLHLGDLLERIRQRNSLRIGVWSPNAKPTPLTEYLRRSEEAYEWAVKVCLLAYGQYLREKDPNAVSALPRPAVPLPTTAVKGEEDGSADMEYSALAADAGSIFENMPVVPMDADRLPPWLSYRELGGALEALALFYAEAGKRPRLAFAMLANVIELIGRQDPCHASVLMAHNARILNDHLGNPQNAKHWLEHALDIAEPYLHTNTECAQNCIASWHSYAVLLEHMGQLEPALRYYRKTLFYATKRKNAAVGYQADQDARRVQKAIDEAAARPNETTK</sequence>
<dbReference type="GO" id="GO:0051787">
    <property type="term" value="F:misfolded protein binding"/>
    <property type="evidence" value="ECO:0007669"/>
    <property type="project" value="TreeGrafter"/>
</dbReference>
<reference evidence="2" key="1">
    <citation type="submission" date="2022-07" db="EMBL/GenBank/DDBJ databases">
        <title>Phylogenomic reconstructions and comparative analyses of Kickxellomycotina fungi.</title>
        <authorList>
            <person name="Reynolds N.K."/>
            <person name="Stajich J.E."/>
            <person name="Barry K."/>
            <person name="Grigoriev I.V."/>
            <person name="Crous P."/>
            <person name="Smith M.E."/>
        </authorList>
    </citation>
    <scope>NUCLEOTIDE SEQUENCE</scope>
    <source>
        <strain evidence="2">RSA 861</strain>
    </source>
</reference>
<dbReference type="Gene3D" id="1.25.40.10">
    <property type="entry name" value="Tetratricopeptide repeat domain"/>
    <property type="match status" value="1"/>
</dbReference>
<proteinExistence type="predicted"/>
<keyword evidence="1" id="KW-0812">Transmembrane</keyword>
<dbReference type="PANTHER" id="PTHR28142">
    <property type="entry name" value="MITOCHONDRIAL INNER MEMBRANE I-AAA PROTEASE SUPERCOMPLEX SUBUNIT MGR3-RELATED"/>
    <property type="match status" value="1"/>
</dbReference>
<protein>
    <submittedName>
        <fullName evidence="2">Uncharacterized protein</fullName>
    </submittedName>
</protein>
<comment type="caution">
    <text evidence="2">The sequence shown here is derived from an EMBL/GenBank/DDBJ whole genome shotgun (WGS) entry which is preliminary data.</text>
</comment>
<gene>
    <name evidence="2" type="ORF">IWQ60_008257</name>
</gene>
<dbReference type="GO" id="GO:0031942">
    <property type="term" value="C:i-AAA complex"/>
    <property type="evidence" value="ECO:0007669"/>
    <property type="project" value="TreeGrafter"/>
</dbReference>
<dbReference type="GO" id="GO:0006515">
    <property type="term" value="P:protein quality control for misfolded or incompletely synthesized proteins"/>
    <property type="evidence" value="ECO:0007669"/>
    <property type="project" value="TreeGrafter"/>
</dbReference>
<accession>A0A9W8DS28</accession>
<dbReference type="Proteomes" id="UP001150569">
    <property type="component" value="Unassembled WGS sequence"/>
</dbReference>
<dbReference type="SUPFAM" id="SSF48452">
    <property type="entry name" value="TPR-like"/>
    <property type="match status" value="1"/>
</dbReference>
<evidence type="ECO:0000256" key="1">
    <source>
        <dbReference type="SAM" id="Phobius"/>
    </source>
</evidence>
<evidence type="ECO:0000313" key="3">
    <source>
        <dbReference type="Proteomes" id="UP001150569"/>
    </source>
</evidence>
<keyword evidence="1" id="KW-0472">Membrane</keyword>
<keyword evidence="3" id="KW-1185">Reference proteome</keyword>
<dbReference type="InterPro" id="IPR011990">
    <property type="entry name" value="TPR-like_helical_dom_sf"/>
</dbReference>
<dbReference type="EMBL" id="JANBPT010000603">
    <property type="protein sequence ID" value="KAJ1915989.1"/>
    <property type="molecule type" value="Genomic_DNA"/>
</dbReference>
<name>A0A9W8DS28_9FUNG</name>
<dbReference type="PANTHER" id="PTHR28142:SF1">
    <property type="entry name" value="MITOCHONDRIAL INNER MEMBRANE I-AAA PROTEASE SUPERCOMPLEX SUBUNIT MGR3-RELATED"/>
    <property type="match status" value="1"/>
</dbReference>
<keyword evidence="1" id="KW-1133">Transmembrane helix</keyword>
<evidence type="ECO:0000313" key="2">
    <source>
        <dbReference type="EMBL" id="KAJ1915989.1"/>
    </source>
</evidence>